<name>A0A0W0YZV9_9GAMM</name>
<gene>
    <name evidence="1" type="ORF">Lsha_1109</name>
</gene>
<sequence>MDINDLAWQMQHEDGWYKNDFAKVLAAYNKDIGDESFFRELLYNAVAANKLTPVNSIINLSTPPSQRNFLFTPESLVDWASSKVWSLPQSFKDGKKDENAPLTFQQIIQYLLKRKFPDLELIEASVGEYGKQLDAVNAYFNSLKEYAFEELVSQYDQEKRREQLVMALLAVRDDKLRFFNRSDAKADFIHHCQKKTWTKDEALALSFGKNPKIVNMDVLNNYRKNRPVNDPPSDSIFIKDFEKQRDILFSDPLLEDTGPPKVFLEWFADNRIPIHPELQKMTIAFKLIAAEKYTWMENILQIENQSEFKPKIQEGNETVLSFDDFFPSFPQKPDIPAEVIKYFLTEYISLNKKCPEDLEAWRFMHCHPTKKYQVIEQGKTLLLEGELLDFPNFKKRLKRYKRGVQ</sequence>
<comment type="caution">
    <text evidence="1">The sequence shown here is derived from an EMBL/GenBank/DDBJ whole genome shotgun (WGS) entry which is preliminary data.</text>
</comment>
<protein>
    <submittedName>
        <fullName evidence="1">Uncharacterized protein</fullName>
    </submittedName>
</protein>
<reference evidence="1 2" key="1">
    <citation type="submission" date="2015-11" db="EMBL/GenBank/DDBJ databases">
        <title>Genomic analysis of 38 Legionella species identifies large and diverse effector repertoires.</title>
        <authorList>
            <person name="Burstein D."/>
            <person name="Amaro F."/>
            <person name="Zusman T."/>
            <person name="Lifshitz Z."/>
            <person name="Cohen O."/>
            <person name="Gilbert J.A."/>
            <person name="Pupko T."/>
            <person name="Shuman H.A."/>
            <person name="Segal G."/>
        </authorList>
    </citation>
    <scope>NUCLEOTIDE SEQUENCE [LARGE SCALE GENOMIC DNA]</scope>
    <source>
        <strain evidence="1 2">ATCC 49655</strain>
    </source>
</reference>
<evidence type="ECO:0000313" key="2">
    <source>
        <dbReference type="Proteomes" id="UP000054600"/>
    </source>
</evidence>
<evidence type="ECO:0000313" key="1">
    <source>
        <dbReference type="EMBL" id="KTD62409.1"/>
    </source>
</evidence>
<dbReference type="EMBL" id="LNYW01000033">
    <property type="protein sequence ID" value="KTD62409.1"/>
    <property type="molecule type" value="Genomic_DNA"/>
</dbReference>
<dbReference type="PATRIC" id="fig|1122169.6.peg.1279"/>
<dbReference type="RefSeq" id="WP_018577942.1">
    <property type="nucleotide sequence ID" value="NZ_KB892415.1"/>
</dbReference>
<dbReference type="Proteomes" id="UP000054600">
    <property type="component" value="Unassembled WGS sequence"/>
</dbReference>
<dbReference type="AlphaFoldDB" id="A0A0W0YZV9"/>
<keyword evidence="2" id="KW-1185">Reference proteome</keyword>
<organism evidence="1 2">
    <name type="scientific">Legionella shakespearei DSM 23087</name>
    <dbReference type="NCBI Taxonomy" id="1122169"/>
    <lineage>
        <taxon>Bacteria</taxon>
        <taxon>Pseudomonadati</taxon>
        <taxon>Pseudomonadota</taxon>
        <taxon>Gammaproteobacteria</taxon>
        <taxon>Legionellales</taxon>
        <taxon>Legionellaceae</taxon>
        <taxon>Legionella</taxon>
    </lineage>
</organism>
<accession>A0A0W0YZV9</accession>
<dbReference type="STRING" id="1122169.Lsha_1109"/>
<proteinExistence type="predicted"/>